<dbReference type="InterPro" id="IPR036291">
    <property type="entry name" value="NAD(P)-bd_dom_sf"/>
</dbReference>
<sequence length="315" mass="34378">MVKLSWHSTAFDVVEASGVSLAGKTAIVTGGNTGCGLETSKALAKAGARVIFTTRSDSRGTDASRQIRAAVPDANIVTKLLDLADLQSVRAFSQDILSTEGRIDILVCNAGVMFCPQEYTAAGFELQIGTNHFGHFALVQQLLGKMQKQAFPSRIVIVASLAYVAGSINLEDLHYRHRSYSRFTAYWQSKLANCLFAKELARRVPDHMTVLSLHPGTCMTDLARHLLNPGGIFDIRRFWIARSLLNIFMKRADQGAATSVYAAIWPGLEAHSGGYLSDCKITPLQPHACDLDMAARLWHTTEEQLANAYSKPGAH</sequence>
<dbReference type="SUPFAM" id="SSF51735">
    <property type="entry name" value="NAD(P)-binding Rossmann-fold domains"/>
    <property type="match status" value="1"/>
</dbReference>
<dbReference type="GO" id="GO:0016491">
    <property type="term" value="F:oxidoreductase activity"/>
    <property type="evidence" value="ECO:0007669"/>
    <property type="project" value="UniProtKB-KW"/>
</dbReference>
<name>A0AAW1PYE1_9CHLO</name>
<evidence type="ECO:0000313" key="3">
    <source>
        <dbReference type="Proteomes" id="UP001465755"/>
    </source>
</evidence>
<accession>A0AAW1PYE1</accession>
<comment type="caution">
    <text evidence="2">The sequence shown here is derived from an EMBL/GenBank/DDBJ whole genome shotgun (WGS) entry which is preliminary data.</text>
</comment>
<dbReference type="InterPro" id="IPR002347">
    <property type="entry name" value="SDR_fam"/>
</dbReference>
<dbReference type="Pfam" id="PF00106">
    <property type="entry name" value="adh_short"/>
    <property type="match status" value="1"/>
</dbReference>
<gene>
    <name evidence="2" type="ORF">WJX73_008149</name>
</gene>
<dbReference type="CDD" id="cd05327">
    <property type="entry name" value="retinol-DH_like_SDR_c_like"/>
    <property type="match status" value="1"/>
</dbReference>
<dbReference type="PANTHER" id="PTHR43157">
    <property type="entry name" value="PHOSPHATIDYLINOSITOL-GLYCAN BIOSYNTHESIS CLASS F PROTEIN-RELATED"/>
    <property type="match status" value="1"/>
</dbReference>
<dbReference type="Gene3D" id="3.40.50.720">
    <property type="entry name" value="NAD(P)-binding Rossmann-like Domain"/>
    <property type="match status" value="1"/>
</dbReference>
<keyword evidence="1" id="KW-0560">Oxidoreductase</keyword>
<dbReference type="Proteomes" id="UP001465755">
    <property type="component" value="Unassembled WGS sequence"/>
</dbReference>
<protein>
    <submittedName>
        <fullName evidence="2">Uncharacterized protein</fullName>
    </submittedName>
</protein>
<proteinExistence type="predicted"/>
<reference evidence="2 3" key="1">
    <citation type="journal article" date="2024" name="Nat. Commun.">
        <title>Phylogenomics reveals the evolutionary origins of lichenization in chlorophyte algae.</title>
        <authorList>
            <person name="Puginier C."/>
            <person name="Libourel C."/>
            <person name="Otte J."/>
            <person name="Skaloud P."/>
            <person name="Haon M."/>
            <person name="Grisel S."/>
            <person name="Petersen M."/>
            <person name="Berrin J.G."/>
            <person name="Delaux P.M."/>
            <person name="Dal Grande F."/>
            <person name="Keller J."/>
        </authorList>
    </citation>
    <scope>NUCLEOTIDE SEQUENCE [LARGE SCALE GENOMIC DNA]</scope>
    <source>
        <strain evidence="2 3">SAG 2036</strain>
    </source>
</reference>
<keyword evidence="3" id="KW-1185">Reference proteome</keyword>
<dbReference type="PANTHER" id="PTHR43157:SF31">
    <property type="entry name" value="PHOSPHATIDYLINOSITOL-GLYCAN BIOSYNTHESIS CLASS F PROTEIN"/>
    <property type="match status" value="1"/>
</dbReference>
<evidence type="ECO:0000256" key="1">
    <source>
        <dbReference type="ARBA" id="ARBA00023002"/>
    </source>
</evidence>
<dbReference type="AlphaFoldDB" id="A0AAW1PYE1"/>
<organism evidence="2 3">
    <name type="scientific">Symbiochloris irregularis</name>
    <dbReference type="NCBI Taxonomy" id="706552"/>
    <lineage>
        <taxon>Eukaryota</taxon>
        <taxon>Viridiplantae</taxon>
        <taxon>Chlorophyta</taxon>
        <taxon>core chlorophytes</taxon>
        <taxon>Trebouxiophyceae</taxon>
        <taxon>Trebouxiales</taxon>
        <taxon>Trebouxiaceae</taxon>
        <taxon>Symbiochloris</taxon>
    </lineage>
</organism>
<dbReference type="PRINTS" id="PR00081">
    <property type="entry name" value="GDHRDH"/>
</dbReference>
<dbReference type="EMBL" id="JALJOQ010000003">
    <property type="protein sequence ID" value="KAK9813767.1"/>
    <property type="molecule type" value="Genomic_DNA"/>
</dbReference>
<evidence type="ECO:0000313" key="2">
    <source>
        <dbReference type="EMBL" id="KAK9813767.1"/>
    </source>
</evidence>